<dbReference type="AlphaFoldDB" id="A0A6A3JJ94"/>
<protein>
    <submittedName>
        <fullName evidence="2">Uncharacterized protein</fullName>
    </submittedName>
</protein>
<evidence type="ECO:0000313" key="2">
    <source>
        <dbReference type="EMBL" id="KAE8991703.1"/>
    </source>
</evidence>
<gene>
    <name evidence="2" type="ORF">PR002_g20770</name>
</gene>
<dbReference type="Proteomes" id="UP000435112">
    <property type="component" value="Unassembled WGS sequence"/>
</dbReference>
<sequence>MGTSAEGIAVYAASLLRSAVRTSGPITAATPRSRSGACAREDEEAVADREMDGDDGREDNSEVDSRGRGNGQGDIREEDGGDEEGDISEEDSDNEEEGSSEGYIDDGEEDSSEGDEEEEEASCDADD</sequence>
<organism evidence="2 3">
    <name type="scientific">Phytophthora rubi</name>
    <dbReference type="NCBI Taxonomy" id="129364"/>
    <lineage>
        <taxon>Eukaryota</taxon>
        <taxon>Sar</taxon>
        <taxon>Stramenopiles</taxon>
        <taxon>Oomycota</taxon>
        <taxon>Peronosporomycetes</taxon>
        <taxon>Peronosporales</taxon>
        <taxon>Peronosporaceae</taxon>
        <taxon>Phytophthora</taxon>
    </lineage>
</organism>
<feature type="compositionally biased region" description="Basic and acidic residues" evidence="1">
    <location>
        <begin position="58"/>
        <end position="67"/>
    </location>
</feature>
<evidence type="ECO:0000313" key="3">
    <source>
        <dbReference type="Proteomes" id="UP000435112"/>
    </source>
</evidence>
<proteinExistence type="predicted"/>
<reference evidence="2 3" key="1">
    <citation type="submission" date="2018-09" db="EMBL/GenBank/DDBJ databases">
        <title>Genomic investigation of the strawberry pathogen Phytophthora fragariae indicates pathogenicity is determined by transcriptional variation in three key races.</title>
        <authorList>
            <person name="Adams T.M."/>
            <person name="Armitage A.D."/>
            <person name="Sobczyk M.K."/>
            <person name="Bates H.J."/>
            <person name="Dunwell J.M."/>
            <person name="Nellist C.F."/>
            <person name="Harrison R.J."/>
        </authorList>
    </citation>
    <scope>NUCLEOTIDE SEQUENCE [LARGE SCALE GENOMIC DNA]</scope>
    <source>
        <strain evidence="2 3">SCRP324</strain>
    </source>
</reference>
<feature type="compositionally biased region" description="Acidic residues" evidence="1">
    <location>
        <begin position="41"/>
        <end position="57"/>
    </location>
</feature>
<evidence type="ECO:0000256" key="1">
    <source>
        <dbReference type="SAM" id="MobiDB-lite"/>
    </source>
</evidence>
<feature type="compositionally biased region" description="Acidic residues" evidence="1">
    <location>
        <begin position="76"/>
        <end position="127"/>
    </location>
</feature>
<comment type="caution">
    <text evidence="2">The sequence shown here is derived from an EMBL/GenBank/DDBJ whole genome shotgun (WGS) entry which is preliminary data.</text>
</comment>
<feature type="region of interest" description="Disordered" evidence="1">
    <location>
        <begin position="22"/>
        <end position="127"/>
    </location>
</feature>
<feature type="compositionally biased region" description="Polar residues" evidence="1">
    <location>
        <begin position="22"/>
        <end position="33"/>
    </location>
</feature>
<accession>A0A6A3JJ94</accession>
<name>A0A6A3JJ94_9STRA</name>
<dbReference type="EMBL" id="QXFU01002019">
    <property type="protein sequence ID" value="KAE8991703.1"/>
    <property type="molecule type" value="Genomic_DNA"/>
</dbReference>
<dbReference type="OrthoDB" id="10521747at2759"/>